<dbReference type="Pfam" id="PF19263">
    <property type="entry name" value="DUF5906"/>
    <property type="match status" value="1"/>
</dbReference>
<keyword evidence="1" id="KW-0378">Hydrolase</keyword>
<keyword evidence="4" id="KW-1185">Reference proteome</keyword>
<proteinExistence type="predicted"/>
<name>A0ABN8AQ03_9PROT</name>
<reference evidence="3 4" key="1">
    <citation type="submission" date="2021-10" db="EMBL/GenBank/DDBJ databases">
        <authorList>
            <person name="Koch H."/>
        </authorList>
    </citation>
    <scope>NUCLEOTIDE SEQUENCE [LARGE SCALE GENOMIC DNA]</scope>
    <source>
        <strain evidence="3">6680</strain>
    </source>
</reference>
<gene>
    <name evidence="3" type="ORF">NTG6680_2843</name>
</gene>
<dbReference type="NCBIfam" id="TIGR01613">
    <property type="entry name" value="primase_Cterm"/>
    <property type="match status" value="1"/>
</dbReference>
<evidence type="ECO:0000259" key="2">
    <source>
        <dbReference type="Pfam" id="PF19263"/>
    </source>
</evidence>
<dbReference type="Proteomes" id="UP000839052">
    <property type="component" value="Chromosome"/>
</dbReference>
<protein>
    <recommendedName>
        <fullName evidence="2">NrS-1 polymerase-like helicase domain-containing protein</fullName>
    </recommendedName>
</protein>
<dbReference type="PANTHER" id="PTHR35372:SF2">
    <property type="entry name" value="SF3 HELICASE DOMAIN-CONTAINING PROTEIN"/>
    <property type="match status" value="1"/>
</dbReference>
<dbReference type="Gene3D" id="3.40.50.300">
    <property type="entry name" value="P-loop containing nucleotide triphosphate hydrolases"/>
    <property type="match status" value="1"/>
</dbReference>
<dbReference type="InterPro" id="IPR051620">
    <property type="entry name" value="ORF904-like_C"/>
</dbReference>
<organism evidence="3 4">
    <name type="scientific">Candidatus Nitrotoga arctica</name>
    <dbReference type="NCBI Taxonomy" id="453162"/>
    <lineage>
        <taxon>Bacteria</taxon>
        <taxon>Pseudomonadati</taxon>
        <taxon>Pseudomonadota</taxon>
        <taxon>Betaproteobacteria</taxon>
        <taxon>Nitrosomonadales</taxon>
        <taxon>Gallionellaceae</taxon>
        <taxon>Candidatus Nitrotoga</taxon>
    </lineage>
</organism>
<dbReference type="InterPro" id="IPR006500">
    <property type="entry name" value="Helicase_put_C_phage/plasmid"/>
</dbReference>
<accession>A0ABN8AQ03</accession>
<dbReference type="PANTHER" id="PTHR35372">
    <property type="entry name" value="ATP BINDING PROTEIN-RELATED"/>
    <property type="match status" value="1"/>
</dbReference>
<dbReference type="InterPro" id="IPR027417">
    <property type="entry name" value="P-loop_NTPase"/>
</dbReference>
<evidence type="ECO:0000313" key="4">
    <source>
        <dbReference type="Proteomes" id="UP000839052"/>
    </source>
</evidence>
<dbReference type="EMBL" id="OU912926">
    <property type="protein sequence ID" value="CAG9934092.1"/>
    <property type="molecule type" value="Genomic_DNA"/>
</dbReference>
<evidence type="ECO:0000313" key="3">
    <source>
        <dbReference type="EMBL" id="CAG9934092.1"/>
    </source>
</evidence>
<feature type="domain" description="NrS-1 polymerase-like helicase" evidence="2">
    <location>
        <begin position="38"/>
        <end position="155"/>
    </location>
</feature>
<dbReference type="RefSeq" id="WP_275584303.1">
    <property type="nucleotide sequence ID" value="NZ_OU912926.1"/>
</dbReference>
<dbReference type="InterPro" id="IPR045455">
    <property type="entry name" value="NrS-1_pol-like_helicase"/>
</dbReference>
<evidence type="ECO:0000256" key="1">
    <source>
        <dbReference type="ARBA" id="ARBA00022801"/>
    </source>
</evidence>
<sequence>MQFLDQVFMGDKNLIDWFQRFTGYLLTGSTREQIFLFLFGNGSNGKSVLIEVLKYIVGDYGRAISPETLSESRRQAGGATPDLAALIGARLVMSAETEDGAAMAESLIKSLVSGDSMAVRQLYSAPIEFTPHFKLVMVGNHKPVVKGNDHGIWRRVRLVPFNRTFTQEERDPYLLGKLKAETPHILAWMVEGCLKWQQKGLTDTPDCVKQATNAYQEDQNLVGAWLSECTSNSVQSETAIGTLYANYKAWSIDNGLRPTSAVILGRRLGERGCCARKSHGNRLWCGISLTDSRHDDFAHAKGGY</sequence>
<dbReference type="SUPFAM" id="SSF52540">
    <property type="entry name" value="P-loop containing nucleoside triphosphate hydrolases"/>
    <property type="match status" value="1"/>
</dbReference>